<accession>A0A1W1WCA6</accession>
<dbReference type="EMBL" id="FWWY01000001">
    <property type="protein sequence ID" value="SMC03809.1"/>
    <property type="molecule type" value="Genomic_DNA"/>
</dbReference>
<proteinExistence type="predicted"/>
<reference evidence="3" key="1">
    <citation type="submission" date="2017-04" db="EMBL/GenBank/DDBJ databases">
        <authorList>
            <person name="Varghese N."/>
            <person name="Submissions S."/>
        </authorList>
    </citation>
    <scope>NUCLEOTIDE SEQUENCE [LARGE SCALE GENOMIC DNA]</scope>
    <source>
        <strain evidence="3">DSM 9293</strain>
    </source>
</reference>
<dbReference type="RefSeq" id="WP_084661050.1">
    <property type="nucleotide sequence ID" value="NZ_FWWY01000001.1"/>
</dbReference>
<dbReference type="Pfam" id="PF13196">
    <property type="entry name" value="DUF4012"/>
    <property type="match status" value="1"/>
</dbReference>
<dbReference type="InterPro" id="IPR025101">
    <property type="entry name" value="DUF4012"/>
</dbReference>
<keyword evidence="1" id="KW-0472">Membrane</keyword>
<evidence type="ECO:0000256" key="1">
    <source>
        <dbReference type="SAM" id="Phobius"/>
    </source>
</evidence>
<keyword evidence="1" id="KW-0812">Transmembrane</keyword>
<dbReference type="OrthoDB" id="3203519at2"/>
<dbReference type="STRING" id="28034.BFX07_09790"/>
<evidence type="ECO:0000313" key="3">
    <source>
        <dbReference type="Proteomes" id="UP000192660"/>
    </source>
</evidence>
<gene>
    <name evidence="2" type="ORF">SAMN00768000_1288</name>
</gene>
<feature type="transmembrane region" description="Helical" evidence="1">
    <location>
        <begin position="21"/>
        <end position="44"/>
    </location>
</feature>
<keyword evidence="1" id="KW-1133">Transmembrane helix</keyword>
<name>A0A1W1WCA6_SULTA</name>
<evidence type="ECO:0008006" key="4">
    <source>
        <dbReference type="Google" id="ProtNLM"/>
    </source>
</evidence>
<protein>
    <recommendedName>
        <fullName evidence="4">DUF4012 domain-containing protein</fullName>
    </recommendedName>
</protein>
<evidence type="ECO:0000313" key="2">
    <source>
        <dbReference type="EMBL" id="SMC03809.1"/>
    </source>
</evidence>
<dbReference type="Proteomes" id="UP000192660">
    <property type="component" value="Unassembled WGS sequence"/>
</dbReference>
<dbReference type="AlphaFoldDB" id="A0A1W1WCA6"/>
<sequence length="391" mass="44061">MKPQPLQSHQSRHNKRRRLKRWLRLGILVMFLAALSFGIGVPLYQASQGYQQLRMAQQIIRTDLRHHQLRQFPQALRDLSESSVHLKRALIFTAYAHFLPSVQIPYQNLVDLQIATQNISQALSEMSPAIELSSRALDFPSRPSQFADSPRHLHSSPLESMIQAIKMLSPALIRSQPHWQQAATALKHVNWSAFEGILSPHTLSQLRSTSHVFDQVVAAIPVLTHSSQVLQQILGIPLSQTYLVLFQNSGELRPTGGFITAYSVITVKDGQIQIGASHNIYSLQNQVTYRPLAPSILHYVYTQHWHLRDANISPNLPTTVGYIQRFYSSIKGAPHINGMIFVNTWLVDDLLKVMGPLRLPAYLNVLSCFLTLSQSFKGFRFGSLSNGLSLP</sequence>
<organism evidence="2 3">
    <name type="scientific">Sulfobacillus thermosulfidooxidans (strain DSM 9293 / VKM B-1269 / AT-1)</name>
    <dbReference type="NCBI Taxonomy" id="929705"/>
    <lineage>
        <taxon>Bacteria</taxon>
        <taxon>Bacillati</taxon>
        <taxon>Bacillota</taxon>
        <taxon>Clostridia</taxon>
        <taxon>Eubacteriales</taxon>
        <taxon>Clostridiales Family XVII. Incertae Sedis</taxon>
        <taxon>Sulfobacillus</taxon>
    </lineage>
</organism>
<keyword evidence="3" id="KW-1185">Reference proteome</keyword>